<evidence type="ECO:0000256" key="1">
    <source>
        <dbReference type="SAM" id="MobiDB-lite"/>
    </source>
</evidence>
<accession>A0ABD3U0T0</accession>
<name>A0ABD3U0T0_SINWO</name>
<gene>
    <name evidence="2" type="ORF">ACJMK2_020966</name>
</gene>
<keyword evidence="3" id="KW-1185">Reference proteome</keyword>
<reference evidence="2 3" key="1">
    <citation type="submission" date="2024-11" db="EMBL/GenBank/DDBJ databases">
        <title>Chromosome-level genome assembly of the freshwater bivalve Anodonta woodiana.</title>
        <authorList>
            <person name="Chen X."/>
        </authorList>
    </citation>
    <scope>NUCLEOTIDE SEQUENCE [LARGE SCALE GENOMIC DNA]</scope>
    <source>
        <strain evidence="2">MN2024</strain>
        <tissue evidence="2">Gills</tissue>
    </source>
</reference>
<dbReference type="AlphaFoldDB" id="A0ABD3U0T0"/>
<proteinExistence type="predicted"/>
<dbReference type="EMBL" id="JBJQND010000017">
    <property type="protein sequence ID" value="KAL3843004.1"/>
    <property type="molecule type" value="Genomic_DNA"/>
</dbReference>
<evidence type="ECO:0000313" key="2">
    <source>
        <dbReference type="EMBL" id="KAL3843004.1"/>
    </source>
</evidence>
<protein>
    <submittedName>
        <fullName evidence="2">Uncharacterized protein</fullName>
    </submittedName>
</protein>
<sequence>MASSASQSLSSSQSSKNSKSSQQGDDYPVDHPVDPEPLNQDDNLRGSRSRLSLYFEVQVDGDTLYAYHSRGCQLISFSGEEKPPRQAEILMSLQTLGVNMRGIRGLQNAVINSYMLYPVDKEQKLLNFVKFDVLGKEALVLEAPPFTRHIGPKTTDIHITGLPLEVEEDELCNKIYMRFGVESKTSKEANIWGWSYIASGVRIITVNESEAHKFPLFIFFV</sequence>
<dbReference type="Proteomes" id="UP001634394">
    <property type="component" value="Unassembled WGS sequence"/>
</dbReference>
<feature type="compositionally biased region" description="Low complexity" evidence="1">
    <location>
        <begin position="1"/>
        <end position="23"/>
    </location>
</feature>
<feature type="region of interest" description="Disordered" evidence="1">
    <location>
        <begin position="1"/>
        <end position="45"/>
    </location>
</feature>
<organism evidence="2 3">
    <name type="scientific">Sinanodonta woodiana</name>
    <name type="common">Chinese pond mussel</name>
    <name type="synonym">Anodonta woodiana</name>
    <dbReference type="NCBI Taxonomy" id="1069815"/>
    <lineage>
        <taxon>Eukaryota</taxon>
        <taxon>Metazoa</taxon>
        <taxon>Spiralia</taxon>
        <taxon>Lophotrochozoa</taxon>
        <taxon>Mollusca</taxon>
        <taxon>Bivalvia</taxon>
        <taxon>Autobranchia</taxon>
        <taxon>Heteroconchia</taxon>
        <taxon>Palaeoheterodonta</taxon>
        <taxon>Unionida</taxon>
        <taxon>Unionoidea</taxon>
        <taxon>Unionidae</taxon>
        <taxon>Unioninae</taxon>
        <taxon>Sinanodonta</taxon>
    </lineage>
</organism>
<evidence type="ECO:0000313" key="3">
    <source>
        <dbReference type="Proteomes" id="UP001634394"/>
    </source>
</evidence>
<comment type="caution">
    <text evidence="2">The sequence shown here is derived from an EMBL/GenBank/DDBJ whole genome shotgun (WGS) entry which is preliminary data.</text>
</comment>